<dbReference type="InterPro" id="IPR052164">
    <property type="entry name" value="Anthracycline_SecMetBiosynth"/>
</dbReference>
<reference evidence="2" key="1">
    <citation type="journal article" date="2015" name="Proc. Natl. Acad. Sci. U.S.A.">
        <title>Networks of energetic and metabolic interactions define dynamics in microbial communities.</title>
        <authorList>
            <person name="Embree M."/>
            <person name="Liu J.K."/>
            <person name="Al-Bassam M.M."/>
            <person name="Zengler K."/>
        </authorList>
    </citation>
    <scope>NUCLEOTIDE SEQUENCE</scope>
</reference>
<dbReference type="EMBL" id="LNQE01001346">
    <property type="protein sequence ID" value="KUG18935.1"/>
    <property type="molecule type" value="Genomic_DNA"/>
</dbReference>
<sequence length="123" mass="13661">MPTIVHFDIPADDPARARQFYSSLFNWTFEAPPGFTDYYLFTTTDSEGRPATGGGLGKRGDPDQRIVHYIGVESIDRSLAEVTRLGGKVVMQKMPVPSFGYLAHCQDTEGNIFGLWEEDASAR</sequence>
<evidence type="ECO:0000313" key="2">
    <source>
        <dbReference type="EMBL" id="KUG18935.1"/>
    </source>
</evidence>
<dbReference type="AlphaFoldDB" id="A0A0W8FDI0"/>
<dbReference type="CDD" id="cd07247">
    <property type="entry name" value="SgaA_N_like"/>
    <property type="match status" value="1"/>
</dbReference>
<dbReference type="SUPFAM" id="SSF54593">
    <property type="entry name" value="Glyoxalase/Bleomycin resistance protein/Dihydroxybiphenyl dioxygenase"/>
    <property type="match status" value="1"/>
</dbReference>
<gene>
    <name evidence="2" type="ORF">ASZ90_011354</name>
</gene>
<dbReference type="PANTHER" id="PTHR33993">
    <property type="entry name" value="GLYOXALASE-RELATED"/>
    <property type="match status" value="1"/>
</dbReference>
<organism evidence="2">
    <name type="scientific">hydrocarbon metagenome</name>
    <dbReference type="NCBI Taxonomy" id="938273"/>
    <lineage>
        <taxon>unclassified sequences</taxon>
        <taxon>metagenomes</taxon>
        <taxon>ecological metagenomes</taxon>
    </lineage>
</organism>
<dbReference type="InterPro" id="IPR004360">
    <property type="entry name" value="Glyas_Fos-R_dOase_dom"/>
</dbReference>
<comment type="caution">
    <text evidence="2">The sequence shown here is derived from an EMBL/GenBank/DDBJ whole genome shotgun (WGS) entry which is preliminary data.</text>
</comment>
<dbReference type="InterPro" id="IPR037523">
    <property type="entry name" value="VOC_core"/>
</dbReference>
<protein>
    <submittedName>
        <fullName evidence="2">Glyoxalase family protein</fullName>
    </submittedName>
</protein>
<name>A0A0W8FDI0_9ZZZZ</name>
<dbReference type="PANTHER" id="PTHR33993:SF2">
    <property type="entry name" value="VOC DOMAIN-CONTAINING PROTEIN"/>
    <property type="match status" value="1"/>
</dbReference>
<feature type="domain" description="VOC" evidence="1">
    <location>
        <begin position="3"/>
        <end position="118"/>
    </location>
</feature>
<dbReference type="PROSITE" id="PS51819">
    <property type="entry name" value="VOC"/>
    <property type="match status" value="1"/>
</dbReference>
<dbReference type="InterPro" id="IPR029068">
    <property type="entry name" value="Glyas_Bleomycin-R_OHBP_Dase"/>
</dbReference>
<proteinExistence type="predicted"/>
<accession>A0A0W8FDI0</accession>
<dbReference type="Pfam" id="PF00903">
    <property type="entry name" value="Glyoxalase"/>
    <property type="match status" value="1"/>
</dbReference>
<evidence type="ECO:0000259" key="1">
    <source>
        <dbReference type="PROSITE" id="PS51819"/>
    </source>
</evidence>
<dbReference type="Gene3D" id="3.10.180.10">
    <property type="entry name" value="2,3-Dihydroxybiphenyl 1,2-Dioxygenase, domain 1"/>
    <property type="match status" value="1"/>
</dbReference>